<sequence>MHRGYLQEDNQARVQGFADGKHDTLESRQTGTLPPTGQKTRLRTAGHIPSVFTAQNVCRTYGSGVFSSFNGTLFHLKSSCAVTLTHFTHAGADCHVIVQRGTTGLMDRVEIIVNKITTLVHNNTVTVDGSRISLPYDHTYQHVFRYGIYTRLQSKILPLSVTWYSVPDGVSSLWVQLNQGLVEGMSGLCGHQNSSETMQQLISSSVLPDGQCLTQDSVAQTNTVCSGVLSHAYECLGAKYKSYLSLCYKSMNGLWHHEVNCSFFKEISLMCGSSSPFWSIWRSKTNCSMPLCPGDLRYVEMGPAFPPTCSNPQNSTADFTSTCLPAEGKVLNDRIKGYSTINVEECPCVHGKMTYAPRQERRTKCQSCTCIRGKWACSANTCPVKCIIEGQFITTFDGKQYSLPDRCTYVAARGLNWTLIVQYSAQSVVVEQAYLNINQDKYTFSANSIQLNNIDIGDLSQTESTTVFWQSSMFVQVYTSFGLKMQVQVSPEIQIYLNLPATENTKGLCGTYNNDTNDDFTTFSGIIESSVQLFAQSWSMGSCTPISGCINTNNELFAEQGCDQLRDPEGLFAECHDYVPVAPFVEACVKRTCQCSRALQDCLCVSFGNYAKACVAQGITVEDWRSGTNCVPPCMGNLMFAYETMACNHTCRSLSAPDPTCAVLDDPVEGCGCASDSHLDNQQTCSPKTLCSCYHPGGVAPPGPVVIGGRQCLCENGQLRCPRICNCTAGKICVDCSQIPVNTAHRTCGSLTKPVSNDGSCFSGCYCPGGLFEDHNGGCVTRDNCTCEFSGRVFETGQSVLTNCKTCTCRGGEWSCVDEECSGTCSVFGNGQYQTFDSKWYRFDGNCQYTLAKDASSSGSFAIKTESVPCCDESLTCSRAISVELLGTVTLILSDMKVTERLPAGGAVLAEPLYSIHMVGLYIIISAPKLGITVIWDKHTRVTIQLEHQWRGRVLGLCGNFDGKVTNDLLTSSSSEVFSVLDFGNSWKTATPPCSDVINEVFPCEKHSYCAAWAQRRCMILNSDTFKDCHLKVDPEPYYQACVLESCSCEFEGKFLGFCTAVAAYAEACSAKDVCVNWRTPDLCPVYCDYYNEVGQSTWHYNPCGQVKTCGTNNRFTGKLEGCYPRCPEETPYYDENIGKCTTLDNCSCSFMNRVLSPPDEMCTGHTCCKCFEGKMDCNDTLTPTTESTTKYTTQSPSTKSTAKYTTQPSTTKSTTQSPTTQSTTKYTTQSPSTQSTTKYTTQPSTTKSTTQSPTTQSTTKYTTQSPSTQSTTKYTTQPSTTKSTTQSPTTQSTTKYTTQSPTTKSTTMLPTTQSTTQSQTTQSTTKYTTQSPTTERTTKYTTQSITTASTTKQTTQSTTVKETTARPPTSENTTPIQESTTESTTESYATTVKEKTTTTQPPTSESTTAQLRSTESTTESYATTEETTTQPTTSEGTTAIPKSTTESTTESYATTPEVTTTTQPATSQSTRSTQESTTESTTESYATTAEATTTTQPLTSEGTTPMQESTTGSTTESYETTAKETTTTRTQPPTSENTTPIQESTTESTTESYETEGTTTQPLTSESTTTIQESTKSTTESYATTAEGTTTTQPPTSESTTPMQESTTESTTESYDSTTEGTTSQPPTSESTTPIQESTTESTTESYDTTTEGTTTTQPPTSESTTPMQESTTESTTESYDTTTEGTTTTQPPTSESTTPMQESTTESTTESYDTTTEGTTTTQPPTSESTTPMQESTTESTTESYDTTTEGTTTTQPPTSESTTTTQESTTESTTESYDTTTEGTTTTQPPTSESTTPIQESTTESTTESYDTTTEGTTTQPPTSESTTTTQESTTESTTESYDTTTEGTTTQPPTSVSTTTTQESTTESTTESYDTTTEGTTTTQPPTSESTTPIQESTTESTTESYDTTTEGTTTQPPTSESTTTTQESTTESTTESYDTTTEGTTTTQPPTSESTTTTQESTTESTTESYDTTTEGTTTTQPPTSESTTPIQESTTESTTESYETTTEGTTTQPPTSESTTTTQESTTESTTESYDTTTEGTTIQPPTSESTTPIQESTTESTTESYDTTTEGTTTQPPTSESTTTTQESTTESTTESYDTTTEGTTIQPPTSESTTPIQESTTESTTESYETTTEGTTTQPPTSVSTTPMQESTTESYMTKVEETTTTTQPPTTESTTTIQESTTKSTTESHATTVEKTTTQPPNSENTSEYTTQLQSTEGTTEYTTTTQAATSESTTQPFKTPSTTKSTTEATTSVKYSTPVTTESTTEFPIYTGPVFTIPTISSPQESNVTLATPIPTTMNPTTTPSVTATPSTINLTTTPSVTPVSSTIKATTTPSVTPTPSTNNPTTPSVTPVSSTINPTTSPDQTSGPGTTPVCECRDVMRNQSWGCGETWRENCADKTCVAGVIEVKPISCPTSQIRTDCPRNMMSLVRDEETCCESWKCDCQCQVYGDPHYISFQGTTFDFMENCTYTLVEEQLLNQRLSITVDNYYCLPEIDDSCSRGITLNYWNDVVTLMVTEEYTVESSLNQEVIIPPYEDQVFRFESSGSEVYIYIKPIRSYVSLTPFNSLTISLAEEYFQNNTQGQCGVCGGPSCMRRDGVVEEDTCCDKTAYDWVVEDPEKSYCKSVPTNIPCVPPTPPPSTSTSMPHPPSTSMPPPPPPPPCNPTICDLLHHEVFAECAGRIDLTFVEKNCRYDYCAYNRSVGACSSLEYAASECKKIGVCVDWRGLTNGSCEIRCPGAMVYDECRQSPNDVCRSGIQVPATAVAGLRSGCFCPEGQMLAEEHKQICVSHCTNCKGPLGEPMPVGAVWESNCHICTCNNQTRTEECRPKPPGPTPVCGAYSSLTSDCCGNQICVEKICEYNGKTYKVGDRWTDPSHPCESFSCSQTGTEVEKTVCPLQSCAEDSRVWDEHHCCYSCNVTCSVRMIRVNLTISNCTQEVELASCEGQCETQNRWVPTNGTLQLDQTHQFCEETASEMREILLNCGKNSQSRFTYRHATRCQCGAKR</sequence>
<protein>
    <submittedName>
        <fullName evidence="2">Uncharacterized protein isoform X1</fullName>
    </submittedName>
</protein>
<name>A0AC58JCF0_DANRE</name>
<keyword evidence="1" id="KW-1185">Reference proteome</keyword>
<organism evidence="1 2">
    <name type="scientific">Danio rerio</name>
    <name type="common">Zebrafish</name>
    <name type="synonym">Brachydanio rerio</name>
    <dbReference type="NCBI Taxonomy" id="7955"/>
    <lineage>
        <taxon>Eukaryota</taxon>
        <taxon>Metazoa</taxon>
        <taxon>Chordata</taxon>
        <taxon>Craniata</taxon>
        <taxon>Vertebrata</taxon>
        <taxon>Euteleostomi</taxon>
        <taxon>Actinopterygii</taxon>
        <taxon>Neopterygii</taxon>
        <taxon>Teleostei</taxon>
        <taxon>Ostariophysi</taxon>
        <taxon>Cypriniformes</taxon>
        <taxon>Danionidae</taxon>
        <taxon>Danioninae</taxon>
        <taxon>Danio</taxon>
    </lineage>
</organism>
<gene>
    <name evidence="2" type="primary">LOC100329651</name>
</gene>
<dbReference type="RefSeq" id="XP_073804159.1">
    <property type="nucleotide sequence ID" value="XM_073948058.1"/>
</dbReference>
<reference evidence="2" key="1">
    <citation type="submission" date="2025-08" db="UniProtKB">
        <authorList>
            <consortium name="RefSeq"/>
        </authorList>
    </citation>
    <scope>IDENTIFICATION</scope>
    <source>
        <strain evidence="2">Tuebingen</strain>
        <tissue evidence="2">Fibroblasts and whole tissue</tissue>
    </source>
</reference>
<evidence type="ECO:0000313" key="1">
    <source>
        <dbReference type="Proteomes" id="UP000000437"/>
    </source>
</evidence>
<proteinExistence type="predicted"/>
<evidence type="ECO:0000313" key="2">
    <source>
        <dbReference type="RefSeq" id="XP_073804159.1"/>
    </source>
</evidence>
<dbReference type="Proteomes" id="UP000000437">
    <property type="component" value="Chromosome 4"/>
</dbReference>
<accession>A0AC58JCF0</accession>